<dbReference type="SUPFAM" id="SSF88697">
    <property type="entry name" value="PUA domain-like"/>
    <property type="match status" value="1"/>
</dbReference>
<evidence type="ECO:0000313" key="3">
    <source>
        <dbReference type="EMBL" id="QDT54345.1"/>
    </source>
</evidence>
<evidence type="ECO:0000256" key="1">
    <source>
        <dbReference type="ARBA" id="ARBA00022553"/>
    </source>
</evidence>
<organism evidence="3 4">
    <name type="scientific">Caulifigura coniformis</name>
    <dbReference type="NCBI Taxonomy" id="2527983"/>
    <lineage>
        <taxon>Bacteria</taxon>
        <taxon>Pseudomonadati</taxon>
        <taxon>Planctomycetota</taxon>
        <taxon>Planctomycetia</taxon>
        <taxon>Planctomycetales</taxon>
        <taxon>Planctomycetaceae</taxon>
        <taxon>Caulifigura</taxon>
    </lineage>
</organism>
<name>A0A517SDZ6_9PLAN</name>
<sequence>MPNYWLFKSEPDCYSIDDLKRDKRTFWDGVRNYQARNMLRDSIKVGDGVLFYHSSCDPMAIVGTAEVVKAGYPDHTAFDKNADHYDPKSKVDDPTWYMVDIKLQRKFETPLVREALKEDSRLAGMVLLQRGSRLSIQPVTASEWQAILQLAGNPGK</sequence>
<dbReference type="PANTHER" id="PTHR14087">
    <property type="entry name" value="THYMOCYTE NUCLEAR PROTEIN 1"/>
    <property type="match status" value="1"/>
</dbReference>
<dbReference type="InParanoid" id="A0A517SDZ6"/>
<dbReference type="InterPro" id="IPR002740">
    <property type="entry name" value="EVE_domain"/>
</dbReference>
<evidence type="ECO:0000313" key="4">
    <source>
        <dbReference type="Proteomes" id="UP000315700"/>
    </source>
</evidence>
<reference evidence="3 4" key="1">
    <citation type="submission" date="2019-02" db="EMBL/GenBank/DDBJ databases">
        <title>Deep-cultivation of Planctomycetes and their phenomic and genomic characterization uncovers novel biology.</title>
        <authorList>
            <person name="Wiegand S."/>
            <person name="Jogler M."/>
            <person name="Boedeker C."/>
            <person name="Pinto D."/>
            <person name="Vollmers J."/>
            <person name="Rivas-Marin E."/>
            <person name="Kohn T."/>
            <person name="Peeters S.H."/>
            <person name="Heuer A."/>
            <person name="Rast P."/>
            <person name="Oberbeckmann S."/>
            <person name="Bunk B."/>
            <person name="Jeske O."/>
            <person name="Meyerdierks A."/>
            <person name="Storesund J.E."/>
            <person name="Kallscheuer N."/>
            <person name="Luecker S."/>
            <person name="Lage O.M."/>
            <person name="Pohl T."/>
            <person name="Merkel B.J."/>
            <person name="Hornburger P."/>
            <person name="Mueller R.-W."/>
            <person name="Bruemmer F."/>
            <person name="Labrenz M."/>
            <person name="Spormann A.M."/>
            <person name="Op den Camp H."/>
            <person name="Overmann J."/>
            <person name="Amann R."/>
            <person name="Jetten M.S.M."/>
            <person name="Mascher T."/>
            <person name="Medema M.H."/>
            <person name="Devos D.P."/>
            <person name="Kaster A.-K."/>
            <person name="Ovreas L."/>
            <person name="Rohde M."/>
            <person name="Galperin M.Y."/>
            <person name="Jogler C."/>
        </authorList>
    </citation>
    <scope>NUCLEOTIDE SEQUENCE [LARGE SCALE GENOMIC DNA]</scope>
    <source>
        <strain evidence="3 4">Pan44</strain>
    </source>
</reference>
<protein>
    <submittedName>
        <fullName evidence="3">EVE domain protein</fullName>
    </submittedName>
</protein>
<accession>A0A517SDZ6</accession>
<dbReference type="InterPro" id="IPR015947">
    <property type="entry name" value="PUA-like_sf"/>
</dbReference>
<keyword evidence="1" id="KW-0597">Phosphoprotein</keyword>
<dbReference type="AlphaFoldDB" id="A0A517SDZ6"/>
<dbReference type="PANTHER" id="PTHR14087:SF7">
    <property type="entry name" value="THYMOCYTE NUCLEAR PROTEIN 1"/>
    <property type="match status" value="1"/>
</dbReference>
<dbReference type="Pfam" id="PF01878">
    <property type="entry name" value="EVE"/>
    <property type="match status" value="1"/>
</dbReference>
<evidence type="ECO:0000259" key="2">
    <source>
        <dbReference type="Pfam" id="PF01878"/>
    </source>
</evidence>
<dbReference type="InterPro" id="IPR052181">
    <property type="entry name" value="5hmC_binding"/>
</dbReference>
<dbReference type="Gene3D" id="3.10.590.10">
    <property type="entry name" value="ph1033 like domains"/>
    <property type="match status" value="1"/>
</dbReference>
<dbReference type="FunFam" id="3.10.590.10:FF:000003">
    <property type="entry name" value="Thymocyte nuclear protein 1"/>
    <property type="match status" value="1"/>
</dbReference>
<dbReference type="Proteomes" id="UP000315700">
    <property type="component" value="Chromosome"/>
</dbReference>
<keyword evidence="4" id="KW-1185">Reference proteome</keyword>
<dbReference type="CDD" id="cd21133">
    <property type="entry name" value="EVE"/>
    <property type="match status" value="1"/>
</dbReference>
<dbReference type="InterPro" id="IPR047197">
    <property type="entry name" value="THYN1-like_EVE"/>
</dbReference>
<gene>
    <name evidence="3" type="ORF">Pan44_23780</name>
</gene>
<dbReference type="OrthoDB" id="9791347at2"/>
<dbReference type="RefSeq" id="WP_145030211.1">
    <property type="nucleotide sequence ID" value="NZ_CP036271.1"/>
</dbReference>
<feature type="domain" description="EVE" evidence="2">
    <location>
        <begin position="3"/>
        <end position="150"/>
    </location>
</feature>
<dbReference type="KEGG" id="ccos:Pan44_23780"/>
<proteinExistence type="predicted"/>
<dbReference type="EMBL" id="CP036271">
    <property type="protein sequence ID" value="QDT54345.1"/>
    <property type="molecule type" value="Genomic_DNA"/>
</dbReference>